<dbReference type="GO" id="GO:0008021">
    <property type="term" value="C:synaptic vesicle"/>
    <property type="evidence" value="ECO:0007669"/>
    <property type="project" value="TreeGrafter"/>
</dbReference>
<dbReference type="Ensembl" id="ENSPNAT00000034688.2">
    <property type="protein sequence ID" value="ENSPNAP00000022501.2"/>
    <property type="gene ID" value="ENSPNAG00000029892.2"/>
</dbReference>
<evidence type="ECO:0000259" key="5">
    <source>
        <dbReference type="SMART" id="SM00140"/>
    </source>
</evidence>
<dbReference type="Pfam" id="PF00243">
    <property type="entry name" value="NGF"/>
    <property type="match status" value="1"/>
</dbReference>
<feature type="region of interest" description="Disordered" evidence="3">
    <location>
        <begin position="299"/>
        <end position="367"/>
    </location>
</feature>
<feature type="domain" description="Nerve growth factor-related" evidence="5">
    <location>
        <begin position="369"/>
        <end position="480"/>
    </location>
</feature>
<sequence length="496" mass="55493">MHWLPLVAMVIASALLFLRLPLPRLAAATMEPGNIRTGSSADYNSHEDFNSSAKNTEKMPHRTADAYNLKENTLSYSVYKESLSKRKQSQETLAAGEDSVRTGDKADLRSLGLKSQVSAFQDSRILMDYRPQGGRFKDDGSFEGAGTRARKSLLKDRDSERTRGRKNLLKDWDSGGTQGKKTLLQDKDSDETLGKKTLLQDRDSDGTLDKRTLLKDRDNENSIVNELLPDSLPVDRADGERLGGLIPAEGLDLGLDEALQEDEEMLLLASHPRVLFTASPIPPKHPPLQLLLDSGLLPEKEEDDEDKGEEQSRTQLENIGNPSQDGDGESYRNLLLGLSASVEQSPAPSSEHPHKIHRNKRQVGLEGRERAACESVSMWVTDRKTAMDFKMRNVTVVDFFETKKGNRLAQIFYETRCRGAKNKTPSGEHGVAGGDCLGVDKKHWISECRTKHTYVRAFTSDSSGRTFWNWIRIDSSCVCVLKSRNHRNQWQGRGTR</sequence>
<dbReference type="GO" id="GO:0007169">
    <property type="term" value="P:cell surface receptor protein tyrosine kinase signaling pathway"/>
    <property type="evidence" value="ECO:0007669"/>
    <property type="project" value="TreeGrafter"/>
</dbReference>
<dbReference type="InterPro" id="IPR020408">
    <property type="entry name" value="Nerve_growth_factor-like"/>
</dbReference>
<dbReference type="GeneTree" id="ENSGT00390000007725"/>
<dbReference type="GO" id="GO:0050804">
    <property type="term" value="P:modulation of chemical synaptic transmission"/>
    <property type="evidence" value="ECO:0007669"/>
    <property type="project" value="TreeGrafter"/>
</dbReference>
<keyword evidence="7" id="KW-1185">Reference proteome</keyword>
<feature type="region of interest" description="Disordered" evidence="3">
    <location>
        <begin position="33"/>
        <end position="60"/>
    </location>
</feature>
<dbReference type="PRINTS" id="PR00268">
    <property type="entry name" value="NGF"/>
</dbReference>
<dbReference type="Gene3D" id="2.10.90.10">
    <property type="entry name" value="Cystine-knot cytokines"/>
    <property type="match status" value="1"/>
</dbReference>
<dbReference type="SUPFAM" id="SSF57501">
    <property type="entry name" value="Cystine-knot cytokines"/>
    <property type="match status" value="1"/>
</dbReference>
<feature type="signal peptide" evidence="4">
    <location>
        <begin position="1"/>
        <end position="27"/>
    </location>
</feature>
<feature type="compositionally biased region" description="Polar residues" evidence="3">
    <location>
        <begin position="313"/>
        <end position="324"/>
    </location>
</feature>
<evidence type="ECO:0000256" key="4">
    <source>
        <dbReference type="SAM" id="SignalP"/>
    </source>
</evidence>
<dbReference type="GeneID" id="108434921"/>
<evidence type="ECO:0000313" key="7">
    <source>
        <dbReference type="Proteomes" id="UP001501920"/>
    </source>
</evidence>
<evidence type="ECO:0000313" key="6">
    <source>
        <dbReference type="Ensembl" id="ENSPNAP00000022501.2"/>
    </source>
</evidence>
<feature type="compositionally biased region" description="Basic and acidic residues" evidence="3">
    <location>
        <begin position="153"/>
        <end position="173"/>
    </location>
</feature>
<dbReference type="PANTHER" id="PTHR11589:SF8">
    <property type="entry name" value="NEUROTROPHIN-4"/>
    <property type="match status" value="1"/>
</dbReference>
<feature type="compositionally biased region" description="Basic and acidic residues" evidence="3">
    <location>
        <begin position="44"/>
        <end position="60"/>
    </location>
</feature>
<dbReference type="GO" id="GO:0021675">
    <property type="term" value="P:nerve development"/>
    <property type="evidence" value="ECO:0007669"/>
    <property type="project" value="TreeGrafter"/>
</dbReference>
<keyword evidence="2" id="KW-0339">Growth factor</keyword>
<keyword evidence="4" id="KW-0732">Signal</keyword>
<protein>
    <recommendedName>
        <fullName evidence="5">Nerve growth factor-related domain-containing protein</fullName>
    </recommendedName>
</protein>
<dbReference type="OMA" id="CEAESAW"/>
<feature type="region of interest" description="Disordered" evidence="3">
    <location>
        <begin position="130"/>
        <end position="188"/>
    </location>
</feature>
<organism evidence="6 7">
    <name type="scientific">Pygocentrus nattereri</name>
    <name type="common">Red-bellied piranha</name>
    <dbReference type="NCBI Taxonomy" id="42514"/>
    <lineage>
        <taxon>Eukaryota</taxon>
        <taxon>Metazoa</taxon>
        <taxon>Chordata</taxon>
        <taxon>Craniata</taxon>
        <taxon>Vertebrata</taxon>
        <taxon>Euteleostomi</taxon>
        <taxon>Actinopterygii</taxon>
        <taxon>Neopterygii</taxon>
        <taxon>Teleostei</taxon>
        <taxon>Ostariophysi</taxon>
        <taxon>Characiformes</taxon>
        <taxon>Characoidei</taxon>
        <taxon>Pygocentrus</taxon>
    </lineage>
</organism>
<dbReference type="GO" id="GO:0038180">
    <property type="term" value="P:nerve growth factor signaling pathway"/>
    <property type="evidence" value="ECO:0007669"/>
    <property type="project" value="TreeGrafter"/>
</dbReference>
<reference evidence="6" key="2">
    <citation type="submission" date="2025-08" db="UniProtKB">
        <authorList>
            <consortium name="Ensembl"/>
        </authorList>
    </citation>
    <scope>IDENTIFICATION</scope>
</reference>
<evidence type="ECO:0000256" key="2">
    <source>
        <dbReference type="ARBA" id="ARBA00023030"/>
    </source>
</evidence>
<evidence type="ECO:0000256" key="1">
    <source>
        <dbReference type="ARBA" id="ARBA00010783"/>
    </source>
</evidence>
<dbReference type="Proteomes" id="UP001501920">
    <property type="component" value="Chromosome 14"/>
</dbReference>
<reference evidence="6 7" key="1">
    <citation type="submission" date="2020-10" db="EMBL/GenBank/DDBJ databases">
        <title>Pygocentrus nattereri (red-bellied piranha) genome, fPygNat1, primary haplotype.</title>
        <authorList>
            <person name="Myers G."/>
            <person name="Meyer A."/>
            <person name="Karagic N."/>
            <person name="Pippel M."/>
            <person name="Winkler S."/>
            <person name="Tracey A."/>
            <person name="Wood J."/>
            <person name="Formenti G."/>
            <person name="Howe K."/>
            <person name="Fedrigo O."/>
            <person name="Jarvis E.D."/>
        </authorList>
    </citation>
    <scope>NUCLEOTIDE SEQUENCE [LARGE SCALE GENOMIC DNA]</scope>
</reference>
<dbReference type="InterPro" id="IPR002072">
    <property type="entry name" value="Nerve_growth_factor-rel"/>
</dbReference>
<dbReference type="GO" id="GO:0005615">
    <property type="term" value="C:extracellular space"/>
    <property type="evidence" value="ECO:0007669"/>
    <property type="project" value="TreeGrafter"/>
</dbReference>
<dbReference type="SMART" id="SM00140">
    <property type="entry name" value="NGF"/>
    <property type="match status" value="1"/>
</dbReference>
<dbReference type="STRING" id="42514.ENSPNAP00000022501"/>
<reference evidence="6" key="3">
    <citation type="submission" date="2025-09" db="UniProtKB">
        <authorList>
            <consortium name="Ensembl"/>
        </authorList>
    </citation>
    <scope>IDENTIFICATION</scope>
</reference>
<dbReference type="GO" id="GO:0008083">
    <property type="term" value="F:growth factor activity"/>
    <property type="evidence" value="ECO:0007669"/>
    <property type="project" value="UniProtKB-KW"/>
</dbReference>
<dbReference type="GO" id="GO:0030424">
    <property type="term" value="C:axon"/>
    <property type="evidence" value="ECO:0007669"/>
    <property type="project" value="TreeGrafter"/>
</dbReference>
<dbReference type="PANTHER" id="PTHR11589">
    <property type="entry name" value="NERVE GROWTH FACTOR NGF -RELATED"/>
    <property type="match status" value="1"/>
</dbReference>
<dbReference type="PROSITE" id="PS50270">
    <property type="entry name" value="NGF_2"/>
    <property type="match status" value="1"/>
</dbReference>
<evidence type="ECO:0000256" key="3">
    <source>
        <dbReference type="SAM" id="MobiDB-lite"/>
    </source>
</evidence>
<dbReference type="InterPro" id="IPR029034">
    <property type="entry name" value="Cystine-knot_cytokine"/>
</dbReference>
<accession>A0A3B4DHD0</accession>
<comment type="similarity">
    <text evidence="1">Belongs to the NGF-beta family.</text>
</comment>
<dbReference type="RefSeq" id="XP_037400564.1">
    <property type="nucleotide sequence ID" value="XM_037544667.1"/>
</dbReference>
<dbReference type="GO" id="GO:0005163">
    <property type="term" value="F:nerve growth factor receptor binding"/>
    <property type="evidence" value="ECO:0007669"/>
    <property type="project" value="TreeGrafter"/>
</dbReference>
<dbReference type="GO" id="GO:0048812">
    <property type="term" value="P:neuron projection morphogenesis"/>
    <property type="evidence" value="ECO:0007669"/>
    <property type="project" value="TreeGrafter"/>
</dbReference>
<name>A0A3B4DHD0_PYGNA</name>
<dbReference type="GO" id="GO:0030425">
    <property type="term" value="C:dendrite"/>
    <property type="evidence" value="ECO:0007669"/>
    <property type="project" value="TreeGrafter"/>
</dbReference>
<dbReference type="AlphaFoldDB" id="A0A3B4DHD0"/>
<feature type="chain" id="PRO_5043343901" description="Nerve growth factor-related domain-containing protein" evidence="4">
    <location>
        <begin position="28"/>
        <end position="496"/>
    </location>
</feature>
<proteinExistence type="inferred from homology"/>
<dbReference type="GO" id="GO:0043524">
    <property type="term" value="P:negative regulation of neuron apoptotic process"/>
    <property type="evidence" value="ECO:0007669"/>
    <property type="project" value="TreeGrafter"/>
</dbReference>